<reference evidence="6 7" key="1">
    <citation type="journal article" date="2017" name="Front. Microbiol.">
        <title>Phaeobacter piscinae sp. nov., a species of the Roseobacter group and potential aquaculture probiont.</title>
        <authorList>
            <person name="Sonnenschein E.C."/>
            <person name="Phippen C.B.W."/>
            <person name="Nielsen K.F."/>
            <person name="Mateiu R.V."/>
            <person name="Melchiorsen J."/>
            <person name="Gram L."/>
            <person name="Overmann J."/>
            <person name="Freese H.M."/>
        </authorList>
    </citation>
    <scope>NUCLEOTIDE SEQUENCE [LARGE SCALE GENOMIC DNA]</scope>
    <source>
        <strain evidence="6 7">P36</strain>
    </source>
</reference>
<dbReference type="InterPro" id="IPR009057">
    <property type="entry name" value="Homeodomain-like_sf"/>
</dbReference>
<dbReference type="RefSeq" id="WP_096788899.1">
    <property type="nucleotide sequence ID" value="NZ_CP010643.1"/>
</dbReference>
<keyword evidence="3" id="KW-0804">Transcription</keyword>
<accession>A0ABN5DED7</accession>
<dbReference type="PANTHER" id="PTHR47506:SF1">
    <property type="entry name" value="HTH-TYPE TRANSCRIPTIONAL REGULATOR YJDC"/>
    <property type="match status" value="1"/>
</dbReference>
<feature type="domain" description="HTH tetR-type" evidence="5">
    <location>
        <begin position="9"/>
        <end position="69"/>
    </location>
</feature>
<dbReference type="SUPFAM" id="SSF48498">
    <property type="entry name" value="Tetracyclin repressor-like, C-terminal domain"/>
    <property type="match status" value="1"/>
</dbReference>
<evidence type="ECO:0000313" key="6">
    <source>
        <dbReference type="EMBL" id="ATG35098.1"/>
    </source>
</evidence>
<evidence type="ECO:0000256" key="3">
    <source>
        <dbReference type="ARBA" id="ARBA00023163"/>
    </source>
</evidence>
<protein>
    <submittedName>
        <fullName evidence="6">Transcriptional regulator, TetR family</fullName>
    </submittedName>
</protein>
<keyword evidence="1" id="KW-0805">Transcription regulation</keyword>
<evidence type="ECO:0000313" key="7">
    <source>
        <dbReference type="Proteomes" id="UP000218891"/>
    </source>
</evidence>
<evidence type="ECO:0000256" key="2">
    <source>
        <dbReference type="ARBA" id="ARBA00023125"/>
    </source>
</evidence>
<keyword evidence="2 4" id="KW-0238">DNA-binding</keyword>
<dbReference type="SUPFAM" id="SSF46689">
    <property type="entry name" value="Homeodomain-like"/>
    <property type="match status" value="1"/>
</dbReference>
<dbReference type="PANTHER" id="PTHR47506">
    <property type="entry name" value="TRANSCRIPTIONAL REGULATORY PROTEIN"/>
    <property type="match status" value="1"/>
</dbReference>
<evidence type="ECO:0000256" key="4">
    <source>
        <dbReference type="PROSITE-ProRule" id="PRU00335"/>
    </source>
</evidence>
<reference evidence="6 7" key="3">
    <citation type="journal article" date="2017" name="Int. J. Syst. Evol. Microbiol.">
        <title>Adaptation of Surface-Associated Bacteria to the Open Ocean: A Genomically Distinct Subpopulation of Phaeobacter gallaeciensis Colonizes Pacific Mesozooplankton.</title>
        <authorList>
            <person name="Freese H.M."/>
            <person name="Methner A."/>
            <person name="Overmann J."/>
        </authorList>
    </citation>
    <scope>NUCLEOTIDE SEQUENCE [LARGE SCALE GENOMIC DNA]</scope>
    <source>
        <strain evidence="6 7">P36</strain>
    </source>
</reference>
<dbReference type="PRINTS" id="PR00455">
    <property type="entry name" value="HTHTETR"/>
</dbReference>
<dbReference type="Gene3D" id="1.10.357.10">
    <property type="entry name" value="Tetracycline Repressor, domain 2"/>
    <property type="match status" value="1"/>
</dbReference>
<dbReference type="PROSITE" id="PS50977">
    <property type="entry name" value="HTH_TETR_2"/>
    <property type="match status" value="1"/>
</dbReference>
<proteinExistence type="predicted"/>
<gene>
    <name evidence="6" type="ORF">PhaeoP36_00943</name>
</gene>
<dbReference type="Pfam" id="PF00440">
    <property type="entry name" value="TetR_N"/>
    <property type="match status" value="1"/>
</dbReference>
<dbReference type="InterPro" id="IPR036271">
    <property type="entry name" value="Tet_transcr_reg_TetR-rel_C_sf"/>
</dbReference>
<feature type="DNA-binding region" description="H-T-H motif" evidence="4">
    <location>
        <begin position="32"/>
        <end position="51"/>
    </location>
</feature>
<keyword evidence="7" id="KW-1185">Reference proteome</keyword>
<evidence type="ECO:0000259" key="5">
    <source>
        <dbReference type="PROSITE" id="PS50977"/>
    </source>
</evidence>
<dbReference type="Proteomes" id="UP000218891">
    <property type="component" value="Chromosome"/>
</dbReference>
<name>A0ABN5DED7_9RHOB</name>
<dbReference type="InterPro" id="IPR001647">
    <property type="entry name" value="HTH_TetR"/>
</dbReference>
<organism evidence="6 7">
    <name type="scientific">Phaeobacter piscinae</name>
    <dbReference type="NCBI Taxonomy" id="1580596"/>
    <lineage>
        <taxon>Bacteria</taxon>
        <taxon>Pseudomonadati</taxon>
        <taxon>Pseudomonadota</taxon>
        <taxon>Alphaproteobacteria</taxon>
        <taxon>Rhodobacterales</taxon>
        <taxon>Roseobacteraceae</taxon>
        <taxon>Phaeobacter</taxon>
    </lineage>
</organism>
<sequence>MQKRQKRASEKQTRLVQAGAELFRSRGYDGTSLTDVAKAAGVPPGGVFYHFRTKADLADAVMQQHHRHFSGQLQQIETATPDPRKRLRLFWEGAEKLAADRAALGCPVLALAGDMAADPARPEAAQEHRKLVMAHTLGWLAAQYRALGLGAAQADTAAAGLFATMQGAFAVGHVMNDADIIRRIFSDKRQEQEKAGFL</sequence>
<reference evidence="6 7" key="2">
    <citation type="journal article" date="2017" name="Genome Biol. Evol.">
        <title>Trajectories and Drivers of Genome Evolution in Surface-Associated Marine Phaeobacter.</title>
        <authorList>
            <person name="Freese H.M."/>
            <person name="Sikorski J."/>
            <person name="Bunk B."/>
            <person name="Scheuner C."/>
            <person name="Meier-Kolthoff J.P."/>
            <person name="Sproer C."/>
            <person name="Gram L."/>
            <person name="Overmann J."/>
        </authorList>
    </citation>
    <scope>NUCLEOTIDE SEQUENCE [LARGE SCALE GENOMIC DNA]</scope>
    <source>
        <strain evidence="6 7">P36</strain>
    </source>
</reference>
<reference evidence="6 7" key="4">
    <citation type="journal article" date="2018" name="Environ. Microbiol. Rep.">
        <title>Phylogenetic distribution of roseobacticides in the Roseobacter group and their effect on microalgae.</title>
        <authorList>
            <person name="Sonnenschein E.C."/>
            <person name="Phippen C.B."/>
            <person name="Bentzon-Tilia M."/>
            <person name="Rasmussen S.A."/>
            <person name="Nielsen K.F."/>
            <person name="Gram L."/>
        </authorList>
    </citation>
    <scope>NUCLEOTIDE SEQUENCE [LARGE SCALE GENOMIC DNA]</scope>
    <source>
        <strain evidence="6 7">P36</strain>
    </source>
</reference>
<evidence type="ECO:0000256" key="1">
    <source>
        <dbReference type="ARBA" id="ARBA00023015"/>
    </source>
</evidence>
<dbReference type="EMBL" id="CP010643">
    <property type="protein sequence ID" value="ATG35098.1"/>
    <property type="molecule type" value="Genomic_DNA"/>
</dbReference>